<dbReference type="PANTHER" id="PTHR32546:SF26">
    <property type="entry name" value="SMOG, ISOFORM D"/>
    <property type="match status" value="1"/>
</dbReference>
<dbReference type="OrthoDB" id="5823771at2759"/>
<keyword evidence="13" id="KW-0807">Transducer</keyword>
<dbReference type="InterPro" id="IPR054714">
    <property type="entry name" value="GPR158_179_extracellular"/>
</dbReference>
<keyword evidence="3" id="KW-1003">Cell membrane</keyword>
<feature type="region of interest" description="Disordered" evidence="17">
    <location>
        <begin position="826"/>
        <end position="850"/>
    </location>
</feature>
<evidence type="ECO:0000313" key="21">
    <source>
        <dbReference type="Proteomes" id="UP000749559"/>
    </source>
</evidence>
<dbReference type="GO" id="GO:0004930">
    <property type="term" value="F:G protein-coupled receptor activity"/>
    <property type="evidence" value="ECO:0007669"/>
    <property type="project" value="UniProtKB-KW"/>
</dbReference>
<dbReference type="InterPro" id="IPR000337">
    <property type="entry name" value="GPCR_3"/>
</dbReference>
<evidence type="ECO:0000256" key="7">
    <source>
        <dbReference type="ARBA" id="ARBA00023018"/>
    </source>
</evidence>
<feature type="region of interest" description="Disordered" evidence="17">
    <location>
        <begin position="784"/>
        <end position="810"/>
    </location>
</feature>
<dbReference type="AlphaFoldDB" id="A0A8J1UKF7"/>
<keyword evidence="6 18" id="KW-1133">Transmembrane helix</keyword>
<keyword evidence="15" id="KW-0966">Cell projection</keyword>
<reference evidence="20" key="1">
    <citation type="submission" date="2022-03" db="EMBL/GenBank/DDBJ databases">
        <authorList>
            <person name="Martin C."/>
        </authorList>
    </citation>
    <scope>NUCLEOTIDE SEQUENCE</scope>
</reference>
<feature type="transmembrane region" description="Helical" evidence="18">
    <location>
        <begin position="540"/>
        <end position="561"/>
    </location>
</feature>
<feature type="compositionally biased region" description="Basic and acidic residues" evidence="17">
    <location>
        <begin position="794"/>
        <end position="805"/>
    </location>
</feature>
<feature type="signal peptide" evidence="19">
    <location>
        <begin position="1"/>
        <end position="25"/>
    </location>
</feature>
<evidence type="ECO:0000256" key="9">
    <source>
        <dbReference type="ARBA" id="ARBA00023136"/>
    </source>
</evidence>
<protein>
    <submittedName>
        <fullName evidence="20">Uncharacterized protein</fullName>
    </submittedName>
</protein>
<feature type="transmembrane region" description="Helical" evidence="18">
    <location>
        <begin position="626"/>
        <end position="644"/>
    </location>
</feature>
<comment type="caution">
    <text evidence="20">The sequence shown here is derived from an EMBL/GenBank/DDBJ whole genome shotgun (WGS) entry which is preliminary data.</text>
</comment>
<dbReference type="InterPro" id="IPR017978">
    <property type="entry name" value="GPCR_3_C"/>
</dbReference>
<keyword evidence="9 18" id="KW-0472">Membrane</keyword>
<keyword evidence="10" id="KW-1015">Disulfide bond</keyword>
<dbReference type="Pfam" id="PF00003">
    <property type="entry name" value="7tm_3"/>
    <property type="match status" value="1"/>
</dbReference>
<accession>A0A8J1UKF7</accession>
<keyword evidence="5 19" id="KW-0732">Signal</keyword>
<sequence>MNILDNLVFFLFNIIINTWMGFTNGDANSIRPLHKRTPDSSYRINVVDRNTGISVINITDIQATLPLLASRKPLDRAAVALEYIRQKHKLQAGKKCKSISISQFNISENGFSDLNASLQQFRYQVDRAIKTANVISNLLQTTQGTRSWDHSDWRNFLYNKIYYYSLVKAMVNDEPSIFGARIAFDKNQFRYTNKPFCPFVTKINNGESSSPDLNVGDLGDSLDYTNRTPHTSWFWRVKDANTNDQVLSHNERKTFRDQRVDSPNPTKYDVILANKNDGLWTFPFYSCDSKSWLVTYSVPFYGKDDGSRFKGVVALDISLSAVDINQCSEEGLFSGTHKCKLETTQCVPIQHQGFTSGAYTCRCHPGYYFPNSTAASKYYNGLTLEAEYLRMLENRLNHYDADAAFQCLPCRHGCKQCDDDSTCLVESNILLRGVPLGIQSFCMTVSLIIAFIIVRLRKTKVMKASMWAMLEVLIFGSLLLYATVVIQYFEPDTTTCLLIPWFREIGFAIVYGALLLKVYRVLAEFQSRKARRVHVRDKDLLKYLLGIVLIVVGYMAAWTAVNVDHVQDGASILQNGTTPENVTYFICESHWWDYVIEIGEFLFLCLGIYLCYCTRSAPSDYNESRYISWAIYNETVVSALVHITRHFLWLSMHPDYIFLMYFVRCQLTVTTTICLVIAPKLWYAHKPPDEDNFRARAFSQTDVHETILPETMKLHVGVSSNGDVDIGDVNLSEMDPEDIRSELKRLYTQLQIYKTKTMRKDNPHISKRRGGRKQTHRRFSLQAFHHKHRHHHDHEHEHELSKTPEESTNSAEGVAIAFENASKATIEEGGPSHSTGPTVTFKPGHHKSIS</sequence>
<dbReference type="InterPro" id="IPR043458">
    <property type="entry name" value="GPR158/179"/>
</dbReference>
<dbReference type="PRINTS" id="PR00248">
    <property type="entry name" value="GPCRMGR"/>
</dbReference>
<dbReference type="GO" id="GO:0045211">
    <property type="term" value="C:postsynaptic membrane"/>
    <property type="evidence" value="ECO:0007669"/>
    <property type="project" value="UniProtKB-SubCell"/>
</dbReference>
<evidence type="ECO:0000256" key="10">
    <source>
        <dbReference type="ARBA" id="ARBA00023157"/>
    </source>
</evidence>
<feature type="chain" id="PRO_5043658333" evidence="19">
    <location>
        <begin position="26"/>
        <end position="850"/>
    </location>
</feature>
<keyword evidence="7" id="KW-0770">Synapse</keyword>
<evidence type="ECO:0000256" key="15">
    <source>
        <dbReference type="ARBA" id="ARBA00023273"/>
    </source>
</evidence>
<evidence type="ECO:0000256" key="6">
    <source>
        <dbReference type="ARBA" id="ARBA00022989"/>
    </source>
</evidence>
<evidence type="ECO:0000256" key="4">
    <source>
        <dbReference type="ARBA" id="ARBA00022692"/>
    </source>
</evidence>
<dbReference type="Gene3D" id="3.30.450.20">
    <property type="entry name" value="PAS domain"/>
    <property type="match status" value="1"/>
</dbReference>
<dbReference type="EMBL" id="CAIIXF020000007">
    <property type="protein sequence ID" value="CAH1788353.1"/>
    <property type="molecule type" value="Genomic_DNA"/>
</dbReference>
<proteinExistence type="inferred from homology"/>
<feature type="transmembrane region" description="Helical" evidence="18">
    <location>
        <begin position="656"/>
        <end position="678"/>
    </location>
</feature>
<comment type="similarity">
    <text evidence="2">Belongs to the G-protein coupled receptor 3 family.</text>
</comment>
<keyword evidence="14" id="KW-0628">Postsynaptic cell membrane</keyword>
<dbReference type="GO" id="GO:0043005">
    <property type="term" value="C:neuron projection"/>
    <property type="evidence" value="ECO:0007669"/>
    <property type="project" value="UniProtKB-SubCell"/>
</dbReference>
<evidence type="ECO:0000256" key="19">
    <source>
        <dbReference type="SAM" id="SignalP"/>
    </source>
</evidence>
<dbReference type="CDD" id="cd12913">
    <property type="entry name" value="PDC1_MCP_like"/>
    <property type="match status" value="1"/>
</dbReference>
<evidence type="ECO:0000256" key="18">
    <source>
        <dbReference type="SAM" id="Phobius"/>
    </source>
</evidence>
<dbReference type="Proteomes" id="UP000749559">
    <property type="component" value="Unassembled WGS sequence"/>
</dbReference>
<feature type="transmembrane region" description="Helical" evidence="18">
    <location>
        <begin position="501"/>
        <end position="519"/>
    </location>
</feature>
<keyword evidence="4 18" id="KW-0812">Transmembrane</keyword>
<feature type="transmembrane region" description="Helical" evidence="18">
    <location>
        <begin position="436"/>
        <end position="454"/>
    </location>
</feature>
<evidence type="ECO:0000256" key="8">
    <source>
        <dbReference type="ARBA" id="ARBA00023040"/>
    </source>
</evidence>
<evidence type="ECO:0000256" key="2">
    <source>
        <dbReference type="ARBA" id="ARBA00007242"/>
    </source>
</evidence>
<keyword evidence="21" id="KW-1185">Reference proteome</keyword>
<evidence type="ECO:0000256" key="12">
    <source>
        <dbReference type="ARBA" id="ARBA00023180"/>
    </source>
</evidence>
<keyword evidence="8" id="KW-0297">G-protein coupled receptor</keyword>
<keyword evidence="12" id="KW-0325">Glycoprotein</keyword>
<name>A0A8J1UKF7_OWEFU</name>
<organism evidence="20 21">
    <name type="scientific">Owenia fusiformis</name>
    <name type="common">Polychaete worm</name>
    <dbReference type="NCBI Taxonomy" id="6347"/>
    <lineage>
        <taxon>Eukaryota</taxon>
        <taxon>Metazoa</taxon>
        <taxon>Spiralia</taxon>
        <taxon>Lophotrochozoa</taxon>
        <taxon>Annelida</taxon>
        <taxon>Polychaeta</taxon>
        <taxon>Sedentaria</taxon>
        <taxon>Canalipalpata</taxon>
        <taxon>Sabellida</taxon>
        <taxon>Oweniida</taxon>
        <taxon>Oweniidae</taxon>
        <taxon>Owenia</taxon>
    </lineage>
</organism>
<gene>
    <name evidence="20" type="ORF">OFUS_LOCUS13902</name>
</gene>
<evidence type="ECO:0000256" key="13">
    <source>
        <dbReference type="ARBA" id="ARBA00023224"/>
    </source>
</evidence>
<evidence type="ECO:0000256" key="1">
    <source>
        <dbReference type="ARBA" id="ARBA00004487"/>
    </source>
</evidence>
<dbReference type="PANTHER" id="PTHR32546">
    <property type="entry name" value="G-PROTEIN COUPLED RECEPTOR 158-RELATED"/>
    <property type="match status" value="1"/>
</dbReference>
<dbReference type="PROSITE" id="PS50259">
    <property type="entry name" value="G_PROTEIN_RECEP_F3_4"/>
    <property type="match status" value="1"/>
</dbReference>
<feature type="transmembrane region" description="Helical" evidence="18">
    <location>
        <begin position="594"/>
        <end position="614"/>
    </location>
</feature>
<feature type="transmembrane region" description="Helical" evidence="18">
    <location>
        <begin position="466"/>
        <end position="489"/>
    </location>
</feature>
<evidence type="ECO:0000256" key="17">
    <source>
        <dbReference type="SAM" id="MobiDB-lite"/>
    </source>
</evidence>
<evidence type="ECO:0000313" key="20">
    <source>
        <dbReference type="EMBL" id="CAH1788353.1"/>
    </source>
</evidence>
<dbReference type="Pfam" id="PF22572">
    <property type="entry name" value="GPR158_179_EC"/>
    <property type="match status" value="1"/>
</dbReference>
<keyword evidence="11" id="KW-0675">Receptor</keyword>
<evidence type="ECO:0000256" key="14">
    <source>
        <dbReference type="ARBA" id="ARBA00023257"/>
    </source>
</evidence>
<evidence type="ECO:0000256" key="16">
    <source>
        <dbReference type="ARBA" id="ARBA00034104"/>
    </source>
</evidence>
<evidence type="ECO:0000256" key="3">
    <source>
        <dbReference type="ARBA" id="ARBA00022475"/>
    </source>
</evidence>
<comment type="subcellular location">
    <subcellularLocation>
        <location evidence="1">Cell projection</location>
        <location evidence="1">Neuron projection</location>
    </subcellularLocation>
    <subcellularLocation>
        <location evidence="16">Postsynaptic cell membrane</location>
        <topology evidence="16">Multi-pass membrane protein</topology>
    </subcellularLocation>
</comment>
<feature type="compositionally biased region" description="Basic residues" evidence="17">
    <location>
        <begin position="784"/>
        <end position="793"/>
    </location>
</feature>
<dbReference type="CDD" id="cd15293">
    <property type="entry name" value="7tmC_GPR158-like"/>
    <property type="match status" value="1"/>
</dbReference>
<evidence type="ECO:0000256" key="11">
    <source>
        <dbReference type="ARBA" id="ARBA00023170"/>
    </source>
</evidence>
<evidence type="ECO:0000256" key="5">
    <source>
        <dbReference type="ARBA" id="ARBA00022729"/>
    </source>
</evidence>